<dbReference type="Proteomes" id="UP000218644">
    <property type="component" value="Unassembled WGS sequence"/>
</dbReference>
<accession>A0A2A2ARU3</accession>
<feature type="signal peptide" evidence="1">
    <location>
        <begin position="1"/>
        <end position="30"/>
    </location>
</feature>
<sequence>MVVGGASARRRCRAAFLGALCLGAAALAHAQQQPASAGAPALQDGRRIAWLDGARDYTYRASHWLAHTVDGWFGDEPFENSGKVSGYVRINTLWEQHAGTQANVRFRLRADLPNLERRAYAFFGQDNREEVVSDVPAGFTREELLLRENRREDQSFFAGLGYDFMDDVDFRIGFRGGLNPYAQVRYKTQWALSPRDVVYFRESLYWSSEDSLGSTTVLDYEHALSRSLMLRWGNVGKITRRSDGFEWQSSVGLIKELPGIRTASVEALLQGRTSSVKLSNYGVRTSWRQPIYKDWLFGKLTLGHFWPKEEKRARERSWAVGASVEMHF</sequence>
<protein>
    <submittedName>
        <fullName evidence="2">Uncharacterized protein</fullName>
    </submittedName>
</protein>
<organism evidence="2 3">
    <name type="scientific">Vandammella animalimorsus</name>
    <dbReference type="NCBI Taxonomy" id="2029117"/>
    <lineage>
        <taxon>Bacteria</taxon>
        <taxon>Pseudomonadati</taxon>
        <taxon>Pseudomonadota</taxon>
        <taxon>Betaproteobacteria</taxon>
        <taxon>Burkholderiales</taxon>
        <taxon>Comamonadaceae</taxon>
        <taxon>Vandammella</taxon>
    </lineage>
</organism>
<gene>
    <name evidence="2" type="ORF">CK623_06020</name>
</gene>
<evidence type="ECO:0000256" key="1">
    <source>
        <dbReference type="SAM" id="SignalP"/>
    </source>
</evidence>
<evidence type="ECO:0000313" key="2">
    <source>
        <dbReference type="EMBL" id="PAT40414.1"/>
    </source>
</evidence>
<reference evidence="2 3" key="1">
    <citation type="submission" date="2017-08" db="EMBL/GenBank/DDBJ databases">
        <title>WGS of Clinical strains of the CDC Group NO-1 linked to zoonotic infections in humans.</title>
        <authorList>
            <person name="Bernier A.-M."/>
            <person name="Bernard K."/>
        </authorList>
    </citation>
    <scope>NUCLEOTIDE SEQUENCE [LARGE SCALE GENOMIC DNA]</scope>
    <source>
        <strain evidence="2 3">NML79-0751</strain>
    </source>
</reference>
<comment type="caution">
    <text evidence="2">The sequence shown here is derived from an EMBL/GenBank/DDBJ whole genome shotgun (WGS) entry which is preliminary data.</text>
</comment>
<name>A0A2A2ARU3_9BURK</name>
<evidence type="ECO:0000313" key="3">
    <source>
        <dbReference type="Proteomes" id="UP000218644"/>
    </source>
</evidence>
<proteinExistence type="predicted"/>
<dbReference type="AlphaFoldDB" id="A0A2A2ARU3"/>
<feature type="chain" id="PRO_5012742365" evidence="1">
    <location>
        <begin position="31"/>
        <end position="328"/>
    </location>
</feature>
<dbReference type="EMBL" id="NSJD01000006">
    <property type="protein sequence ID" value="PAT40414.1"/>
    <property type="molecule type" value="Genomic_DNA"/>
</dbReference>
<keyword evidence="1" id="KW-0732">Signal</keyword>